<dbReference type="PANTHER" id="PTHR11220">
    <property type="entry name" value="HEME-BINDING PROTEIN-RELATED"/>
    <property type="match status" value="1"/>
</dbReference>
<organism evidence="2 3">
    <name type="scientific">Allacma fusca</name>
    <dbReference type="NCBI Taxonomy" id="39272"/>
    <lineage>
        <taxon>Eukaryota</taxon>
        <taxon>Metazoa</taxon>
        <taxon>Ecdysozoa</taxon>
        <taxon>Arthropoda</taxon>
        <taxon>Hexapoda</taxon>
        <taxon>Collembola</taxon>
        <taxon>Symphypleona</taxon>
        <taxon>Sminthuridae</taxon>
        <taxon>Allacma</taxon>
    </lineage>
</organism>
<keyword evidence="1" id="KW-0732">Signal</keyword>
<dbReference type="PANTHER" id="PTHR11220:SF1">
    <property type="entry name" value="HEME-BINDING PROTEIN 2"/>
    <property type="match status" value="1"/>
</dbReference>
<evidence type="ECO:0000313" key="3">
    <source>
        <dbReference type="Proteomes" id="UP000708208"/>
    </source>
</evidence>
<dbReference type="AlphaFoldDB" id="A0A8J2KSE1"/>
<sequence length="218" mass="25670">MWKVLWVSGIFLLLGVNNSQAQFLPFLEWVQSFFGSFEEPPYVVNRTIATDVEYRVYSPQNWTCIEEFLTSRKRDEKTPEMFMALFSYIQGKNKQSRRISMTVPVSTLVDHRNGDLNLYRMCFYLPKDFQDNPPIPTNHKLKIVSRPELQVYSRRFGGYTSEEVMTEQMKILKDALATNGLKYLEEDQGPRAMHYINGYDAPTKFWNRRNEIWLLAAP</sequence>
<accession>A0A8J2KSE1</accession>
<protein>
    <recommendedName>
        <fullName evidence="4">SOUL heme-binding protein</fullName>
    </recommendedName>
</protein>
<feature type="signal peptide" evidence="1">
    <location>
        <begin position="1"/>
        <end position="21"/>
    </location>
</feature>
<dbReference type="EMBL" id="CAJVCH010411904">
    <property type="protein sequence ID" value="CAG7818124.1"/>
    <property type="molecule type" value="Genomic_DNA"/>
</dbReference>
<evidence type="ECO:0008006" key="4">
    <source>
        <dbReference type="Google" id="ProtNLM"/>
    </source>
</evidence>
<reference evidence="2" key="1">
    <citation type="submission" date="2021-06" db="EMBL/GenBank/DDBJ databases">
        <authorList>
            <person name="Hodson N. C."/>
            <person name="Mongue J. A."/>
            <person name="Jaron S. K."/>
        </authorList>
    </citation>
    <scope>NUCLEOTIDE SEQUENCE</scope>
</reference>
<dbReference type="FunFam" id="3.20.80.10:FF:000002">
    <property type="entry name" value="Heme-binding protein 2"/>
    <property type="match status" value="1"/>
</dbReference>
<evidence type="ECO:0000256" key="1">
    <source>
        <dbReference type="SAM" id="SignalP"/>
    </source>
</evidence>
<feature type="chain" id="PRO_5035266537" description="SOUL heme-binding protein" evidence="1">
    <location>
        <begin position="22"/>
        <end position="218"/>
    </location>
</feature>
<proteinExistence type="predicted"/>
<keyword evidence="3" id="KW-1185">Reference proteome</keyword>
<dbReference type="Pfam" id="PF04832">
    <property type="entry name" value="SOUL"/>
    <property type="match status" value="1"/>
</dbReference>
<name>A0A8J2KSE1_9HEXA</name>
<dbReference type="Proteomes" id="UP000708208">
    <property type="component" value="Unassembled WGS sequence"/>
</dbReference>
<dbReference type="InterPro" id="IPR006917">
    <property type="entry name" value="SOUL_heme-bd"/>
</dbReference>
<gene>
    <name evidence="2" type="ORF">AFUS01_LOCUS28649</name>
</gene>
<evidence type="ECO:0000313" key="2">
    <source>
        <dbReference type="EMBL" id="CAG7818124.1"/>
    </source>
</evidence>
<dbReference type="OrthoDB" id="6424451at2759"/>
<comment type="caution">
    <text evidence="2">The sequence shown here is derived from an EMBL/GenBank/DDBJ whole genome shotgun (WGS) entry which is preliminary data.</text>
</comment>